<keyword evidence="1" id="KW-1133">Transmembrane helix</keyword>
<dbReference type="Proteomes" id="UP000237347">
    <property type="component" value="Unassembled WGS sequence"/>
</dbReference>
<reference evidence="2 3" key="1">
    <citation type="journal article" date="2018" name="Sci. Data">
        <title>The draft genome sequence of cork oak.</title>
        <authorList>
            <person name="Ramos A.M."/>
            <person name="Usie A."/>
            <person name="Barbosa P."/>
            <person name="Barros P.M."/>
            <person name="Capote T."/>
            <person name="Chaves I."/>
            <person name="Simoes F."/>
            <person name="Abreu I."/>
            <person name="Carrasquinho I."/>
            <person name="Faro C."/>
            <person name="Guimaraes J.B."/>
            <person name="Mendonca D."/>
            <person name="Nobrega F."/>
            <person name="Rodrigues L."/>
            <person name="Saibo N.J.M."/>
            <person name="Varela M.C."/>
            <person name="Egas C."/>
            <person name="Matos J."/>
            <person name="Miguel C.M."/>
            <person name="Oliveira M.M."/>
            <person name="Ricardo C.P."/>
            <person name="Goncalves S."/>
        </authorList>
    </citation>
    <scope>NUCLEOTIDE SEQUENCE [LARGE SCALE GENOMIC DNA]</scope>
    <source>
        <strain evidence="3">cv. HL8</strain>
    </source>
</reference>
<keyword evidence="1" id="KW-0812">Transmembrane</keyword>
<protein>
    <submittedName>
        <fullName evidence="2">Uncharacterized protein</fullName>
    </submittedName>
</protein>
<evidence type="ECO:0000256" key="1">
    <source>
        <dbReference type="SAM" id="Phobius"/>
    </source>
</evidence>
<accession>A0AAW0JVI4</accession>
<comment type="caution">
    <text evidence="2">The sequence shown here is derived from an EMBL/GenBank/DDBJ whole genome shotgun (WGS) entry which is preliminary data.</text>
</comment>
<evidence type="ECO:0000313" key="3">
    <source>
        <dbReference type="Proteomes" id="UP000237347"/>
    </source>
</evidence>
<feature type="transmembrane region" description="Helical" evidence="1">
    <location>
        <begin position="116"/>
        <end position="137"/>
    </location>
</feature>
<organism evidence="2 3">
    <name type="scientific">Quercus suber</name>
    <name type="common">Cork oak</name>
    <dbReference type="NCBI Taxonomy" id="58331"/>
    <lineage>
        <taxon>Eukaryota</taxon>
        <taxon>Viridiplantae</taxon>
        <taxon>Streptophyta</taxon>
        <taxon>Embryophyta</taxon>
        <taxon>Tracheophyta</taxon>
        <taxon>Spermatophyta</taxon>
        <taxon>Magnoliopsida</taxon>
        <taxon>eudicotyledons</taxon>
        <taxon>Gunneridae</taxon>
        <taxon>Pentapetalae</taxon>
        <taxon>rosids</taxon>
        <taxon>fabids</taxon>
        <taxon>Fagales</taxon>
        <taxon>Fagaceae</taxon>
        <taxon>Quercus</taxon>
    </lineage>
</organism>
<proteinExistence type="predicted"/>
<name>A0AAW0JVI4_QUESU</name>
<sequence>MLPAFNQTSHVLLSLPQRWSFNIGGIGNIRWSSIKTKEVDDLVMGALNQYLVLATVVKNAEGSTFIINHVQNYPLGCTIPHTQIILLLSSTHVHIVITTEKNMTNLANATSVDNKLMNIVIVIIGATSSFIADVLLYHSPSKLKSMTTN</sequence>
<keyword evidence="3" id="KW-1185">Reference proteome</keyword>
<dbReference type="EMBL" id="PKMF04000457">
    <property type="protein sequence ID" value="KAK7830709.1"/>
    <property type="molecule type" value="Genomic_DNA"/>
</dbReference>
<dbReference type="AlphaFoldDB" id="A0AAW0JVI4"/>
<gene>
    <name evidence="2" type="ORF">CFP56_028014</name>
</gene>
<keyword evidence="1" id="KW-0472">Membrane</keyword>
<evidence type="ECO:0000313" key="2">
    <source>
        <dbReference type="EMBL" id="KAK7830709.1"/>
    </source>
</evidence>